<reference evidence="2 3" key="1">
    <citation type="submission" date="2016-10" db="EMBL/GenBank/DDBJ databases">
        <authorList>
            <person name="de Groot N.N."/>
        </authorList>
    </citation>
    <scope>NUCLEOTIDE SEQUENCE [LARGE SCALE GENOMIC DNA]</scope>
    <source>
        <strain evidence="2 3">CGMCC 1.10449</strain>
    </source>
</reference>
<feature type="transmembrane region" description="Helical" evidence="1">
    <location>
        <begin position="190"/>
        <end position="214"/>
    </location>
</feature>
<dbReference type="InterPro" id="IPR038728">
    <property type="entry name" value="YkvI-like"/>
</dbReference>
<dbReference type="EMBL" id="FNKD01000003">
    <property type="protein sequence ID" value="SDQ76495.1"/>
    <property type="molecule type" value="Genomic_DNA"/>
</dbReference>
<feature type="transmembrane region" description="Helical" evidence="1">
    <location>
        <begin position="226"/>
        <end position="250"/>
    </location>
</feature>
<keyword evidence="1" id="KW-0812">Transmembrane</keyword>
<accession>A0A1H1DJ14</accession>
<keyword evidence="3" id="KW-1185">Reference proteome</keyword>
<dbReference type="PANTHER" id="PTHR37814">
    <property type="entry name" value="CONSERVED MEMBRANE PROTEIN"/>
    <property type="match status" value="1"/>
</dbReference>
<dbReference type="STRING" id="553311.SAMN05216231_2441"/>
<organism evidence="2 3">
    <name type="scientific">Virgibacillus salinus</name>
    <dbReference type="NCBI Taxonomy" id="553311"/>
    <lineage>
        <taxon>Bacteria</taxon>
        <taxon>Bacillati</taxon>
        <taxon>Bacillota</taxon>
        <taxon>Bacilli</taxon>
        <taxon>Bacillales</taxon>
        <taxon>Bacillaceae</taxon>
        <taxon>Virgibacillus</taxon>
    </lineage>
</organism>
<evidence type="ECO:0000313" key="3">
    <source>
        <dbReference type="Proteomes" id="UP000199444"/>
    </source>
</evidence>
<sequence>MKNLFEGAFGRYLLPAIIIQSVLIGGGFATGREIVQYGAKFGALGWLGGIGILFGFIVMAVLMFEFARKYKAFEYRKLLKELIGPFWFLFDIVYLLLAILIIAIMASATGEILNNTLGLNYWVGVILITVIVGVLNFYGKGLIERFKTFGTLALMIGYLVFAALVIGTTWDDAMAVLSSGDTSYMPGEVSIFAVLWTGILYVGYNLAVFPAALFTIERQKSRKESVISGIIAGVLMTFPWFLTYFSLMGFYPSEEVFGASVPWLVMLQDFPTIVIVIFGIVVGWTLVETSSGMIHAFVDRMEAQMEEHANKSLTSSQRGLIAVGTLILAMILSQVGIIDLISTGYTAMAYAMIAVFAIPLLTIGVYKIFFKKDEEVAVDEANSSNG</sequence>
<evidence type="ECO:0000313" key="2">
    <source>
        <dbReference type="EMBL" id="SDQ76495.1"/>
    </source>
</evidence>
<dbReference type="AlphaFoldDB" id="A0A1H1DJ14"/>
<feature type="transmembrane region" description="Helical" evidence="1">
    <location>
        <begin position="119"/>
        <end position="139"/>
    </location>
</feature>
<keyword evidence="1" id="KW-1133">Transmembrane helix</keyword>
<feature type="transmembrane region" description="Helical" evidence="1">
    <location>
        <begin position="319"/>
        <end position="341"/>
    </location>
</feature>
<name>A0A1H1DJ14_9BACI</name>
<feature type="transmembrane region" description="Helical" evidence="1">
    <location>
        <begin position="85"/>
        <end position="107"/>
    </location>
</feature>
<keyword evidence="1" id="KW-0472">Membrane</keyword>
<proteinExistence type="predicted"/>
<dbReference type="PANTHER" id="PTHR37814:SF1">
    <property type="entry name" value="MEMBRANE PROTEIN"/>
    <property type="match status" value="1"/>
</dbReference>
<feature type="transmembrane region" description="Helical" evidence="1">
    <location>
        <begin position="43"/>
        <end position="64"/>
    </location>
</feature>
<gene>
    <name evidence="2" type="ORF">SAMN05216231_2441</name>
</gene>
<protein>
    <submittedName>
        <fullName evidence="2">Uncharacterized membrane protein YkvI</fullName>
    </submittedName>
</protein>
<dbReference type="Proteomes" id="UP000199444">
    <property type="component" value="Unassembled WGS sequence"/>
</dbReference>
<feature type="transmembrane region" description="Helical" evidence="1">
    <location>
        <begin position="270"/>
        <end position="298"/>
    </location>
</feature>
<evidence type="ECO:0000256" key="1">
    <source>
        <dbReference type="SAM" id="Phobius"/>
    </source>
</evidence>
<dbReference type="RefSeq" id="WP_092493267.1">
    <property type="nucleotide sequence ID" value="NZ_FNKD01000003.1"/>
</dbReference>
<feature type="transmembrane region" description="Helical" evidence="1">
    <location>
        <begin position="347"/>
        <end position="366"/>
    </location>
</feature>
<feature type="transmembrane region" description="Helical" evidence="1">
    <location>
        <begin position="151"/>
        <end position="170"/>
    </location>
</feature>
<feature type="transmembrane region" description="Helical" evidence="1">
    <location>
        <begin position="12"/>
        <end position="31"/>
    </location>
</feature>